<reference evidence="1" key="1">
    <citation type="journal article" date="2023" name="G3 (Bethesda)">
        <title>A reference genome for the long-term kleptoplast-retaining sea slug Elysia crispata morphotype clarki.</title>
        <authorList>
            <person name="Eastman K.E."/>
            <person name="Pendleton A.L."/>
            <person name="Shaikh M.A."/>
            <person name="Suttiyut T."/>
            <person name="Ogas R."/>
            <person name="Tomko P."/>
            <person name="Gavelis G."/>
            <person name="Widhalm J.R."/>
            <person name="Wisecaver J.H."/>
        </authorList>
    </citation>
    <scope>NUCLEOTIDE SEQUENCE</scope>
    <source>
        <strain evidence="1">ECLA1</strain>
    </source>
</reference>
<name>A0AAE0XTB1_9GAST</name>
<dbReference type="AlphaFoldDB" id="A0AAE0XTB1"/>
<proteinExistence type="predicted"/>
<keyword evidence="2" id="KW-1185">Reference proteome</keyword>
<evidence type="ECO:0000313" key="2">
    <source>
        <dbReference type="Proteomes" id="UP001283361"/>
    </source>
</evidence>
<dbReference type="Proteomes" id="UP001283361">
    <property type="component" value="Unassembled WGS sequence"/>
</dbReference>
<protein>
    <submittedName>
        <fullName evidence="1">Uncharacterized protein</fullName>
    </submittedName>
</protein>
<sequence>MRTWMILTDRRGRDLVLVRNAWYTRHLGDTQVCDIFLHPLSYQSQEAPTMRKGERKVSGHNRFSEIDKEVLRVTLIGQISHPLEAAIKPIMTVYCGDGRGRSGLNWTEYPLWFRPESSSLWCPSSGSWSRGIVAVTSSH</sequence>
<evidence type="ECO:0000313" key="1">
    <source>
        <dbReference type="EMBL" id="KAK3709201.1"/>
    </source>
</evidence>
<comment type="caution">
    <text evidence="1">The sequence shown here is derived from an EMBL/GenBank/DDBJ whole genome shotgun (WGS) entry which is preliminary data.</text>
</comment>
<organism evidence="1 2">
    <name type="scientific">Elysia crispata</name>
    <name type="common">lettuce slug</name>
    <dbReference type="NCBI Taxonomy" id="231223"/>
    <lineage>
        <taxon>Eukaryota</taxon>
        <taxon>Metazoa</taxon>
        <taxon>Spiralia</taxon>
        <taxon>Lophotrochozoa</taxon>
        <taxon>Mollusca</taxon>
        <taxon>Gastropoda</taxon>
        <taxon>Heterobranchia</taxon>
        <taxon>Euthyneura</taxon>
        <taxon>Panpulmonata</taxon>
        <taxon>Sacoglossa</taxon>
        <taxon>Placobranchoidea</taxon>
        <taxon>Plakobranchidae</taxon>
        <taxon>Elysia</taxon>
    </lineage>
</organism>
<accession>A0AAE0XTB1</accession>
<gene>
    <name evidence="1" type="ORF">RRG08_030878</name>
</gene>
<dbReference type="EMBL" id="JAWDGP010007673">
    <property type="protein sequence ID" value="KAK3709201.1"/>
    <property type="molecule type" value="Genomic_DNA"/>
</dbReference>